<dbReference type="PANTHER" id="PTHR43133:SF46">
    <property type="entry name" value="RNA POLYMERASE SIGMA-70 FACTOR ECF SUBFAMILY"/>
    <property type="match status" value="1"/>
</dbReference>
<dbReference type="InterPro" id="IPR014327">
    <property type="entry name" value="RNA_pol_sigma70_bacteroid"/>
</dbReference>
<evidence type="ECO:0000313" key="8">
    <source>
        <dbReference type="Proteomes" id="UP001597440"/>
    </source>
</evidence>
<dbReference type="PANTHER" id="PTHR43133">
    <property type="entry name" value="RNA POLYMERASE ECF-TYPE SIGMA FACTO"/>
    <property type="match status" value="1"/>
</dbReference>
<feature type="domain" description="RNA polymerase sigma-70 region 2" evidence="5">
    <location>
        <begin position="34"/>
        <end position="99"/>
    </location>
</feature>
<dbReference type="EMBL" id="JBHULD010000008">
    <property type="protein sequence ID" value="MFD2554255.1"/>
    <property type="molecule type" value="Genomic_DNA"/>
</dbReference>
<feature type="domain" description="RNA polymerase sigma factor 70 region 4 type 2" evidence="6">
    <location>
        <begin position="134"/>
        <end position="180"/>
    </location>
</feature>
<dbReference type="InterPro" id="IPR007627">
    <property type="entry name" value="RNA_pol_sigma70_r2"/>
</dbReference>
<keyword evidence="8" id="KW-1185">Reference proteome</keyword>
<dbReference type="Pfam" id="PF08281">
    <property type="entry name" value="Sigma70_r4_2"/>
    <property type="match status" value="1"/>
</dbReference>
<comment type="similarity">
    <text evidence="1">Belongs to the sigma-70 factor family. ECF subfamily.</text>
</comment>
<comment type="caution">
    <text evidence="7">The sequence shown here is derived from an EMBL/GenBank/DDBJ whole genome shotgun (WGS) entry which is preliminary data.</text>
</comment>
<dbReference type="Proteomes" id="UP001597440">
    <property type="component" value="Unassembled WGS sequence"/>
</dbReference>
<name>A0ABW5L2L4_9SPHI</name>
<keyword evidence="3" id="KW-0731">Sigma factor</keyword>
<dbReference type="NCBIfam" id="TIGR02985">
    <property type="entry name" value="Sig70_bacteroi1"/>
    <property type="match status" value="1"/>
</dbReference>
<dbReference type="InterPro" id="IPR013249">
    <property type="entry name" value="RNA_pol_sigma70_r4_t2"/>
</dbReference>
<dbReference type="SUPFAM" id="SSF88659">
    <property type="entry name" value="Sigma3 and sigma4 domains of RNA polymerase sigma factors"/>
    <property type="match status" value="1"/>
</dbReference>
<dbReference type="InterPro" id="IPR013325">
    <property type="entry name" value="RNA_pol_sigma_r2"/>
</dbReference>
<evidence type="ECO:0000256" key="4">
    <source>
        <dbReference type="ARBA" id="ARBA00023163"/>
    </source>
</evidence>
<dbReference type="Gene3D" id="1.10.10.10">
    <property type="entry name" value="Winged helix-like DNA-binding domain superfamily/Winged helix DNA-binding domain"/>
    <property type="match status" value="1"/>
</dbReference>
<evidence type="ECO:0000256" key="1">
    <source>
        <dbReference type="ARBA" id="ARBA00010641"/>
    </source>
</evidence>
<dbReference type="Gene3D" id="1.10.1740.10">
    <property type="match status" value="1"/>
</dbReference>
<evidence type="ECO:0000313" key="7">
    <source>
        <dbReference type="EMBL" id="MFD2554255.1"/>
    </source>
</evidence>
<sequence>MYSDGVDLNTKRTYDETALLARLNVDESAFQKIYNRYWERLLSIAYHKCNDLSMAEDCVQDVFLSLLNHQAPDRIENLEAYLAKAVKFSILRAIYKHRRIQYIDEYTDSNLPQSISVEEALEEKMLQEYLFDHVEQLPDRCRIIFKSSRQEHMSNDEIAEKMNISKRTVENQLSIAMKTLRKYLLRTITIFF</sequence>
<dbReference type="SUPFAM" id="SSF88946">
    <property type="entry name" value="Sigma2 domain of RNA polymerase sigma factors"/>
    <property type="match status" value="1"/>
</dbReference>
<dbReference type="InterPro" id="IPR036388">
    <property type="entry name" value="WH-like_DNA-bd_sf"/>
</dbReference>
<evidence type="ECO:0000256" key="2">
    <source>
        <dbReference type="ARBA" id="ARBA00023015"/>
    </source>
</evidence>
<evidence type="ECO:0000259" key="5">
    <source>
        <dbReference type="Pfam" id="PF04542"/>
    </source>
</evidence>
<keyword evidence="4" id="KW-0804">Transcription</keyword>
<proteinExistence type="inferred from homology"/>
<dbReference type="NCBIfam" id="TIGR02937">
    <property type="entry name" value="sigma70-ECF"/>
    <property type="match status" value="1"/>
</dbReference>
<evidence type="ECO:0000256" key="3">
    <source>
        <dbReference type="ARBA" id="ARBA00023082"/>
    </source>
</evidence>
<dbReference type="RefSeq" id="WP_210355946.1">
    <property type="nucleotide sequence ID" value="NZ_JBHULD010000008.1"/>
</dbReference>
<organism evidence="7 8">
    <name type="scientific">Sphingobacterium tabacisoli</name>
    <dbReference type="NCBI Taxonomy" id="2044855"/>
    <lineage>
        <taxon>Bacteria</taxon>
        <taxon>Pseudomonadati</taxon>
        <taxon>Bacteroidota</taxon>
        <taxon>Sphingobacteriia</taxon>
        <taxon>Sphingobacteriales</taxon>
        <taxon>Sphingobacteriaceae</taxon>
        <taxon>Sphingobacterium</taxon>
    </lineage>
</organism>
<dbReference type="InterPro" id="IPR013324">
    <property type="entry name" value="RNA_pol_sigma_r3/r4-like"/>
</dbReference>
<dbReference type="Pfam" id="PF04542">
    <property type="entry name" value="Sigma70_r2"/>
    <property type="match status" value="1"/>
</dbReference>
<evidence type="ECO:0000259" key="6">
    <source>
        <dbReference type="Pfam" id="PF08281"/>
    </source>
</evidence>
<reference evidence="8" key="1">
    <citation type="journal article" date="2019" name="Int. J. Syst. Evol. Microbiol.">
        <title>The Global Catalogue of Microorganisms (GCM) 10K type strain sequencing project: providing services to taxonomists for standard genome sequencing and annotation.</title>
        <authorList>
            <consortium name="The Broad Institute Genomics Platform"/>
            <consortium name="The Broad Institute Genome Sequencing Center for Infectious Disease"/>
            <person name="Wu L."/>
            <person name="Ma J."/>
        </authorList>
    </citation>
    <scope>NUCLEOTIDE SEQUENCE [LARGE SCALE GENOMIC DNA]</scope>
    <source>
        <strain evidence="8">KCTC 52298</strain>
    </source>
</reference>
<dbReference type="InterPro" id="IPR039425">
    <property type="entry name" value="RNA_pol_sigma-70-like"/>
</dbReference>
<protein>
    <submittedName>
        <fullName evidence="7">RNA polymerase sigma factor</fullName>
    </submittedName>
</protein>
<gene>
    <name evidence="7" type="ORF">ACFSQW_07630</name>
</gene>
<dbReference type="InterPro" id="IPR014284">
    <property type="entry name" value="RNA_pol_sigma-70_dom"/>
</dbReference>
<keyword evidence="2" id="KW-0805">Transcription regulation</keyword>
<accession>A0ABW5L2L4</accession>